<feature type="transmembrane region" description="Helical" evidence="2">
    <location>
        <begin position="1306"/>
        <end position="1334"/>
    </location>
</feature>
<dbReference type="Proteomes" id="UP001190700">
    <property type="component" value="Unassembled WGS sequence"/>
</dbReference>
<feature type="region of interest" description="Disordered" evidence="1">
    <location>
        <begin position="1110"/>
        <end position="1170"/>
    </location>
</feature>
<keyword evidence="2" id="KW-0472">Membrane</keyword>
<name>A0AAE0L3B1_9CHLO</name>
<dbReference type="PANTHER" id="PTHR11319:SF35">
    <property type="entry name" value="OUTER MEMBRANE PROTEIN PMPC-RELATED"/>
    <property type="match status" value="1"/>
</dbReference>
<dbReference type="SUPFAM" id="SSF57184">
    <property type="entry name" value="Growth factor receptor domain"/>
    <property type="match status" value="1"/>
</dbReference>
<evidence type="ECO:0000256" key="2">
    <source>
        <dbReference type="SAM" id="Phobius"/>
    </source>
</evidence>
<dbReference type="Pfam" id="PF13229">
    <property type="entry name" value="Beta_helix"/>
    <property type="match status" value="2"/>
</dbReference>
<dbReference type="InterPro" id="IPR011050">
    <property type="entry name" value="Pectin_lyase_fold/virulence"/>
</dbReference>
<organism evidence="4 5">
    <name type="scientific">Cymbomonas tetramitiformis</name>
    <dbReference type="NCBI Taxonomy" id="36881"/>
    <lineage>
        <taxon>Eukaryota</taxon>
        <taxon>Viridiplantae</taxon>
        <taxon>Chlorophyta</taxon>
        <taxon>Pyramimonadophyceae</taxon>
        <taxon>Pyramimonadales</taxon>
        <taxon>Pyramimonadaceae</taxon>
        <taxon>Cymbomonas</taxon>
    </lineage>
</organism>
<dbReference type="SUPFAM" id="SSF51126">
    <property type="entry name" value="Pectin lyase-like"/>
    <property type="match status" value="2"/>
</dbReference>
<dbReference type="PANTHER" id="PTHR11319">
    <property type="entry name" value="G PROTEIN-COUPLED RECEPTOR-RELATED"/>
    <property type="match status" value="1"/>
</dbReference>
<reference evidence="4 5" key="1">
    <citation type="journal article" date="2015" name="Genome Biol. Evol.">
        <title>Comparative Genomics of a Bacterivorous Green Alga Reveals Evolutionary Causalities and Consequences of Phago-Mixotrophic Mode of Nutrition.</title>
        <authorList>
            <person name="Burns J.A."/>
            <person name="Paasch A."/>
            <person name="Narechania A."/>
            <person name="Kim E."/>
        </authorList>
    </citation>
    <scope>NUCLEOTIDE SEQUENCE [LARGE SCALE GENOMIC DNA]</scope>
    <source>
        <strain evidence="4 5">PLY_AMNH</strain>
    </source>
</reference>
<feature type="transmembrane region" description="Helical" evidence="2">
    <location>
        <begin position="1032"/>
        <end position="1061"/>
    </location>
</feature>
<dbReference type="InterPro" id="IPR006626">
    <property type="entry name" value="PbH1"/>
</dbReference>
<dbReference type="EMBL" id="LGRX02010494">
    <property type="protein sequence ID" value="KAK3270287.1"/>
    <property type="molecule type" value="Genomic_DNA"/>
</dbReference>
<evidence type="ECO:0000313" key="4">
    <source>
        <dbReference type="EMBL" id="KAK3270287.1"/>
    </source>
</evidence>
<feature type="transmembrane region" description="Helical" evidence="2">
    <location>
        <begin position="1346"/>
        <end position="1366"/>
    </location>
</feature>
<feature type="compositionally biased region" description="Basic and acidic residues" evidence="1">
    <location>
        <begin position="1124"/>
        <end position="1147"/>
    </location>
</feature>
<feature type="domain" description="Right handed beta helix" evidence="3">
    <location>
        <begin position="38"/>
        <end position="161"/>
    </location>
</feature>
<evidence type="ECO:0000256" key="1">
    <source>
        <dbReference type="SAM" id="MobiDB-lite"/>
    </source>
</evidence>
<keyword evidence="5" id="KW-1185">Reference proteome</keyword>
<proteinExistence type="predicted"/>
<dbReference type="InterPro" id="IPR012334">
    <property type="entry name" value="Pectin_lyas_fold"/>
</dbReference>
<feature type="transmembrane region" description="Helical" evidence="2">
    <location>
        <begin position="1373"/>
        <end position="1391"/>
    </location>
</feature>
<dbReference type="InterPro" id="IPR009030">
    <property type="entry name" value="Growth_fac_rcpt_cys_sf"/>
</dbReference>
<protein>
    <recommendedName>
        <fullName evidence="3">Right handed beta helix domain-containing protein</fullName>
    </recommendedName>
</protein>
<feature type="transmembrane region" description="Helical" evidence="2">
    <location>
        <begin position="802"/>
        <end position="825"/>
    </location>
</feature>
<evidence type="ECO:0000313" key="5">
    <source>
        <dbReference type="Proteomes" id="UP001190700"/>
    </source>
</evidence>
<accession>A0AAE0L3B1</accession>
<keyword evidence="2" id="KW-1133">Transmembrane helix</keyword>
<keyword evidence="2" id="KW-0812">Transmembrane</keyword>
<comment type="caution">
    <text evidence="4">The sequence shown here is derived from an EMBL/GenBank/DDBJ whole genome shotgun (WGS) entry which is preliminary data.</text>
</comment>
<dbReference type="Gene3D" id="2.160.20.10">
    <property type="entry name" value="Single-stranded right-handed beta-helix, Pectin lyase-like"/>
    <property type="match status" value="1"/>
</dbReference>
<feature type="domain" description="Right handed beta helix" evidence="3">
    <location>
        <begin position="339"/>
        <end position="487"/>
    </location>
</feature>
<sequence length="1542" mass="165828">MTASQILENTAAGQDGGVAACTLVDQVMIMDSKLTLNQAESMGGGVFVNSVADFTIQGSAFHQNTAQTAHGGAVSGCSVFIRISDSIFQDNSAGQEGGGLALYNASTADMSNSTFRRNSAKIGGGLAVTHQCKMIARQGVVIDSNIAQGTGGGIQASLYAAIHAYDYIDISFNTAEQGGGLYIESRCSARLYNGGRLHMNIAAKEGGGIMLQSASDASKRAEFFARRVEVDSNLVKQFAGGGISASTHSLVELYECRITCNVAALGNGGGIYAANSTVVVANASELKGNFAEIRGGAAYLLGNNSTFEMASSNITANRAAQQGGGIAMLAGVTAAVHRSSRISWNTALEAAAISAISSNLRLTASAIIGNSAGGVRLSYGSAADVEEMTFEQQEGTALLVGNGSRVSIYNTAFVANSAPKVENGWDVLDDPASGMGLVCEADGAAVLEQCLFERNRGRSGAAAVLAGNAQIMNCSFVHNAADSSGAVYIFLQGRDDSAAALFSQLRYEYNNATGGGSVGFWEPLDLFANESWPPECTECTYKENAAGYSTEGGWAGAAMLVHVESRHPEQRGEYRLDDPIVVELIDMFGTVVTDRTQVTLSTACPVSGALKAATKDGVAVFDDLVLSGAPGSECAVQLSAALAQTEVSASSIVPLRTCWEGERYDAGAQKCTECEENTLSMRNDTEECVDCTDEEGIYCSGGSSYEILEGFWMAPVAQACEDTDCFTSRIYQCAQAAACSTMDKQRRGTGMESLGALELCAVEEGYTSGVLCGGTSTVVCGAGHHANVDATECLQCPDKESVVMQTIIACIALVALFMAATTYLLHRAASFDIVEQAVGAIEEVQEMQENGEYLVQVTRVSRVVGLLLGYMQVMGQFVAVFPGEIIPDSLVQCLNRLFVVNVNVSNLSFFANMECTAHYQGGGVMSSFELAFVVTLCAPWGLMVTNWICYQVYVCYLRMTNHGIEVAHLEGVKAACYQKLVSATFFLLTLMHPTISTMAMQVFNCDEYWYTELKVQYWVSQGSDTECSTPRWWFLVSLSLITTVLYIVGYPMGIFVCMYRARRWLKCRLKRDDVRTHSEWMRHQGWTLVGKEVFSDLEYAERETIELPESIAMQEEGVIDGDDNPVRPKAERPESKSKPSEVSHAEDDFRDEDPAGEQARAEKGTPRTAALSKHSGVEAYVDMFISVNAVTYDTVDLADGGGGTWEVEGKKFAGTDSVSRSSEEEILEATLTTVIVGDGEPCFVRLFKKYDEGDNGVISLVPVTYLDSAHVQQVLGSGFTNPFEDGYFFWQCYEIVRRLLQTGGVLVVRMAFGLEAAVAYALVLSMVALCNHLYFRPYTNDNDDLLMMVILINQCICQFFLLCLLVSNKSSEAFGAVMVTMQVVLVVYGLSMSAPAVFELVAHVASSEKVRSVSRRLSEQLPIQGFSINAISINDVSVDFDEIAECPLPDGDEITEYPLPDGDEIAECPLPDGVEKAECPLPDGDEVVEVAAPDSNTMTPIAPLGGNTVAEFSIHQWGWIHGVHPPPTEFFQQHLMEVPERD</sequence>
<feature type="transmembrane region" description="Helical" evidence="2">
    <location>
        <begin position="980"/>
        <end position="1003"/>
    </location>
</feature>
<dbReference type="SMART" id="SM00710">
    <property type="entry name" value="PbH1"/>
    <property type="match status" value="7"/>
</dbReference>
<evidence type="ECO:0000259" key="3">
    <source>
        <dbReference type="Pfam" id="PF13229"/>
    </source>
</evidence>
<gene>
    <name evidence="4" type="ORF">CYMTET_21312</name>
</gene>
<dbReference type="InterPro" id="IPR039448">
    <property type="entry name" value="Beta_helix"/>
</dbReference>